<sequence>MKNQVASKPTEASPSGRSSLRVVLMNDVNLPEILGKPIWTFLRNDTGLDIFRGLYIALVVYGKHELVSSAVSSV</sequence>
<accession>A0A5N6JZ87</accession>
<dbReference type="Proteomes" id="UP000326757">
    <property type="component" value="Unassembled WGS sequence"/>
</dbReference>
<name>A0A5N6JZ87_MONLA</name>
<comment type="caution">
    <text evidence="1">The sequence shown here is derived from an EMBL/GenBank/DDBJ whole genome shotgun (WGS) entry which is preliminary data.</text>
</comment>
<gene>
    <name evidence="1" type="ORF">EYC80_009738</name>
</gene>
<organism evidence="1 2">
    <name type="scientific">Monilinia laxa</name>
    <name type="common">Brown rot fungus</name>
    <name type="synonym">Sclerotinia laxa</name>
    <dbReference type="NCBI Taxonomy" id="61186"/>
    <lineage>
        <taxon>Eukaryota</taxon>
        <taxon>Fungi</taxon>
        <taxon>Dikarya</taxon>
        <taxon>Ascomycota</taxon>
        <taxon>Pezizomycotina</taxon>
        <taxon>Leotiomycetes</taxon>
        <taxon>Helotiales</taxon>
        <taxon>Sclerotiniaceae</taxon>
        <taxon>Monilinia</taxon>
    </lineage>
</organism>
<dbReference type="EMBL" id="VIGI01000011">
    <property type="protein sequence ID" value="KAB8294320.1"/>
    <property type="molecule type" value="Genomic_DNA"/>
</dbReference>
<dbReference type="AlphaFoldDB" id="A0A5N6JZ87"/>
<keyword evidence="2" id="KW-1185">Reference proteome</keyword>
<evidence type="ECO:0000313" key="2">
    <source>
        <dbReference type="Proteomes" id="UP000326757"/>
    </source>
</evidence>
<protein>
    <submittedName>
        <fullName evidence="1">Uncharacterized protein</fullName>
    </submittedName>
</protein>
<reference evidence="1 2" key="1">
    <citation type="submission" date="2019-06" db="EMBL/GenBank/DDBJ databases">
        <title>Genome Sequence of the Brown Rot Fungal Pathogen Monilinia laxa.</title>
        <authorList>
            <person name="De Miccolis Angelini R.M."/>
            <person name="Landi L."/>
            <person name="Abate D."/>
            <person name="Pollastro S."/>
            <person name="Romanazzi G."/>
            <person name="Faretra F."/>
        </authorList>
    </citation>
    <scope>NUCLEOTIDE SEQUENCE [LARGE SCALE GENOMIC DNA]</scope>
    <source>
        <strain evidence="1 2">Mlax316</strain>
    </source>
</reference>
<evidence type="ECO:0000313" key="1">
    <source>
        <dbReference type="EMBL" id="KAB8294320.1"/>
    </source>
</evidence>
<proteinExistence type="predicted"/>